<protein>
    <submittedName>
        <fullName evidence="7">Putative membrane protein</fullName>
    </submittedName>
</protein>
<evidence type="ECO:0000256" key="2">
    <source>
        <dbReference type="ARBA" id="ARBA00022692"/>
    </source>
</evidence>
<name>A0A543I6E1_9MICO</name>
<dbReference type="InterPro" id="IPR051328">
    <property type="entry name" value="T7SS_ABC-Transporter"/>
</dbReference>
<dbReference type="NCBIfam" id="TIGR03057">
    <property type="entry name" value="xxxLxxG_by_4"/>
    <property type="match status" value="1"/>
</dbReference>
<dbReference type="EMBL" id="VFPN01000001">
    <property type="protein sequence ID" value="TQM66176.1"/>
    <property type="molecule type" value="Genomic_DNA"/>
</dbReference>
<dbReference type="InterPro" id="IPR017500">
    <property type="entry name" value="Phage_infect_YhgE_N"/>
</dbReference>
<feature type="transmembrane region" description="Helical" evidence="5">
    <location>
        <begin position="527"/>
        <end position="547"/>
    </location>
</feature>
<evidence type="ECO:0000313" key="8">
    <source>
        <dbReference type="Proteomes" id="UP000318331"/>
    </source>
</evidence>
<feature type="transmembrane region" description="Helical" evidence="5">
    <location>
        <begin position="622"/>
        <end position="644"/>
    </location>
</feature>
<feature type="transmembrane region" description="Helical" evidence="5">
    <location>
        <begin position="16"/>
        <end position="38"/>
    </location>
</feature>
<dbReference type="PANTHER" id="PTHR43077:SF5">
    <property type="entry name" value="PHAGE INFECTION PROTEIN"/>
    <property type="match status" value="1"/>
</dbReference>
<dbReference type="GO" id="GO:0004252">
    <property type="term" value="F:serine-type endopeptidase activity"/>
    <property type="evidence" value="ECO:0007669"/>
    <property type="project" value="InterPro"/>
</dbReference>
<feature type="transmembrane region" description="Helical" evidence="5">
    <location>
        <begin position="568"/>
        <end position="589"/>
    </location>
</feature>
<dbReference type="GO" id="GO:0016020">
    <property type="term" value="C:membrane"/>
    <property type="evidence" value="ECO:0007669"/>
    <property type="project" value="UniProtKB-SubCell"/>
</dbReference>
<reference evidence="7 8" key="1">
    <citation type="submission" date="2019-06" db="EMBL/GenBank/DDBJ databases">
        <title>Sequencing the genomes of 1000 actinobacteria strains.</title>
        <authorList>
            <person name="Klenk H.-P."/>
        </authorList>
    </citation>
    <scope>NUCLEOTIDE SEQUENCE [LARGE SCALE GENOMIC DNA]</scope>
    <source>
        <strain evidence="7 8">DSM 18031</strain>
    </source>
</reference>
<gene>
    <name evidence="7" type="ORF">FB466_1006</name>
</gene>
<evidence type="ECO:0000256" key="5">
    <source>
        <dbReference type="SAM" id="Phobius"/>
    </source>
</evidence>
<keyword evidence="2 5" id="KW-0812">Transmembrane</keyword>
<dbReference type="SUPFAM" id="SSF52743">
    <property type="entry name" value="Subtilisin-like"/>
    <property type="match status" value="1"/>
</dbReference>
<dbReference type="NCBIfam" id="TIGR03061">
    <property type="entry name" value="pip_yhgE_Nterm"/>
    <property type="match status" value="1"/>
</dbReference>
<keyword evidence="4 5" id="KW-0472">Membrane</keyword>
<organism evidence="7 8">
    <name type="scientific">Klugiella xanthotipulae</name>
    <dbReference type="NCBI Taxonomy" id="244735"/>
    <lineage>
        <taxon>Bacteria</taxon>
        <taxon>Bacillati</taxon>
        <taxon>Actinomycetota</taxon>
        <taxon>Actinomycetes</taxon>
        <taxon>Micrococcales</taxon>
        <taxon>Microbacteriaceae</taxon>
        <taxon>Klugiella</taxon>
    </lineage>
</organism>
<dbReference type="RefSeq" id="WP_141916295.1">
    <property type="nucleotide sequence ID" value="NZ_BAAAYS010000027.1"/>
</dbReference>
<comment type="subcellular location">
    <subcellularLocation>
        <location evidence="1">Membrane</location>
        <topology evidence="1">Multi-pass membrane protein</topology>
    </subcellularLocation>
</comment>
<keyword evidence="3 5" id="KW-1133">Transmembrane helix</keyword>
<proteinExistence type="predicted"/>
<dbReference type="Pfam" id="PF12698">
    <property type="entry name" value="ABC2_membrane_3"/>
    <property type="match status" value="1"/>
</dbReference>
<accession>A0A543I6E1</accession>
<evidence type="ECO:0000256" key="1">
    <source>
        <dbReference type="ARBA" id="ARBA00004141"/>
    </source>
</evidence>
<dbReference type="InterPro" id="IPR036852">
    <property type="entry name" value="Peptidase_S8/S53_dom_sf"/>
</dbReference>
<feature type="transmembrane region" description="Helical" evidence="5">
    <location>
        <begin position="595"/>
        <end position="615"/>
    </location>
</feature>
<evidence type="ECO:0000256" key="4">
    <source>
        <dbReference type="ARBA" id="ARBA00023136"/>
    </source>
</evidence>
<evidence type="ECO:0000256" key="3">
    <source>
        <dbReference type="ARBA" id="ARBA00022989"/>
    </source>
</evidence>
<dbReference type="OrthoDB" id="9811483at2"/>
<dbReference type="Gene3D" id="1.10.287.950">
    <property type="entry name" value="Methyl-accepting chemotaxis protein"/>
    <property type="match status" value="1"/>
</dbReference>
<dbReference type="AlphaFoldDB" id="A0A543I6E1"/>
<dbReference type="Gene3D" id="3.40.1710.10">
    <property type="entry name" value="abc type-2 transporter like domain"/>
    <property type="match status" value="1"/>
</dbReference>
<sequence length="717" mass="69450">MSRLSLDGASSTRLNVWTILGLVITPLIIGSVLVWGLWNPASRLPEITGAIVNNDVPVTVGEQLTPLGRLLTGELVNSDAEENFTWVVTNEEDAQAGLADGSYATVVTIPKNFSKAATSFSGDAQGAVQATLDIATSPQSKLVDSALSSTVTTAAARALSQQLTETYVDNLYVGFNTLGDKLGDASTGATTLAEGATKLGDGATILGSGAAELSTGLSTLSSGASQLSTGVSALAAGASGLSSGITTLAAGATTADTGAQELSAALNDMKTSTTALPQTVGYLAGQAGTSGTEAAGMAASAGALAAGTTGAAKSAAALVITLQELSTACDPNLGADCAGLAAALESARAVSASAGTANISAGTLAATAVTHAKTAGTVAAVVGTPDSATPTLASGLVTLAGGISKTADGAATLSTGVTSLTQGIGQLGTGASQLSAGATTAATGAGSLAVGATSAQTGANALATGATGIADGATSLSGGASTLGDGLGQAVAGLPTTTDAERSNLASVVANPVTAGSATASLFDASGVPFFATLALWVGGLISFLLLRAVPRRTLTAAQPALTIASRGIAPGLIVGVLQGVLVAGVMQFALSLNLLEWLGFAAFAALTGAAYGAVNQGLVAVFGGVGRFVSMVITVLSLAAGIVSTVPEVYTSVLSALPLAAGIDGMRAIANGTTGAYPAAAALIAWLLVGCALTLFTVVRQRSMRFAPARLAALAS</sequence>
<dbReference type="PANTHER" id="PTHR43077">
    <property type="entry name" value="TRANSPORT PERMEASE YVFS-RELATED"/>
    <property type="match status" value="1"/>
</dbReference>
<feature type="domain" description="ABC-2 type transporter transmembrane" evidence="6">
    <location>
        <begin position="17"/>
        <end position="178"/>
    </location>
</feature>
<evidence type="ECO:0000313" key="7">
    <source>
        <dbReference type="EMBL" id="TQM66176.1"/>
    </source>
</evidence>
<dbReference type="Proteomes" id="UP000318331">
    <property type="component" value="Unassembled WGS sequence"/>
</dbReference>
<evidence type="ECO:0000259" key="6">
    <source>
        <dbReference type="Pfam" id="PF12698"/>
    </source>
</evidence>
<dbReference type="GO" id="GO:0006508">
    <property type="term" value="P:proteolysis"/>
    <property type="evidence" value="ECO:0007669"/>
    <property type="project" value="InterPro"/>
</dbReference>
<feature type="transmembrane region" description="Helical" evidence="5">
    <location>
        <begin position="677"/>
        <end position="700"/>
    </location>
</feature>
<keyword evidence="8" id="KW-1185">Reference proteome</keyword>
<dbReference type="InterPro" id="IPR013525">
    <property type="entry name" value="ABC2_TM"/>
</dbReference>
<dbReference type="GO" id="GO:0140359">
    <property type="term" value="F:ABC-type transporter activity"/>
    <property type="evidence" value="ECO:0007669"/>
    <property type="project" value="InterPro"/>
</dbReference>
<dbReference type="InterPro" id="IPR023908">
    <property type="entry name" value="xxxLxxG_rpt"/>
</dbReference>
<comment type="caution">
    <text evidence="7">The sequence shown here is derived from an EMBL/GenBank/DDBJ whole genome shotgun (WGS) entry which is preliminary data.</text>
</comment>